<keyword evidence="2" id="KW-1185">Reference proteome</keyword>
<comment type="caution">
    <text evidence="1">The sequence shown here is derived from an EMBL/GenBank/DDBJ whole genome shotgun (WGS) entry which is preliminary data.</text>
</comment>
<gene>
    <name evidence="1" type="ORF">GB928_004420</name>
</gene>
<evidence type="ECO:0000313" key="2">
    <source>
        <dbReference type="Proteomes" id="UP001177080"/>
    </source>
</evidence>
<name>A0ABT8X9R6_9HYPH</name>
<accession>A0ABT8X9R6</accession>
<protein>
    <submittedName>
        <fullName evidence="1">Uncharacterized protein</fullName>
    </submittedName>
</protein>
<organism evidence="1 2">
    <name type="scientific">Shinella curvata</name>
    <dbReference type="NCBI Taxonomy" id="1817964"/>
    <lineage>
        <taxon>Bacteria</taxon>
        <taxon>Pseudomonadati</taxon>
        <taxon>Pseudomonadota</taxon>
        <taxon>Alphaproteobacteria</taxon>
        <taxon>Hyphomicrobiales</taxon>
        <taxon>Rhizobiaceae</taxon>
        <taxon>Shinella</taxon>
    </lineage>
</organism>
<sequence>MVEPGFDVPVALLALHGAAVTVALFQCRVHGGVFDGEDAADATEAVFDDPPAVMVTPDCKSGRLDSDGRAVGLLLSSIERTKAWTSSREKRIRYPAHIGFTVSEVGASGKPGAVQSACHPTSSF</sequence>
<evidence type="ECO:0000313" key="1">
    <source>
        <dbReference type="EMBL" id="MDO6120421.1"/>
    </source>
</evidence>
<reference evidence="1" key="1">
    <citation type="submission" date="2022-04" db="EMBL/GenBank/DDBJ databases">
        <title>Shinella lacus sp. nov., a novel member of the genus Shinella from water.</title>
        <authorList>
            <person name="Deng Y."/>
        </authorList>
    </citation>
    <scope>NUCLEOTIDE SEQUENCE</scope>
    <source>
        <strain evidence="1">JCM 31239</strain>
    </source>
</reference>
<dbReference type="Proteomes" id="UP001177080">
    <property type="component" value="Unassembled WGS sequence"/>
</dbReference>
<proteinExistence type="predicted"/>
<dbReference type="EMBL" id="WHSC02000002">
    <property type="protein sequence ID" value="MDO6120421.1"/>
    <property type="molecule type" value="Genomic_DNA"/>
</dbReference>
<dbReference type="RefSeq" id="WP_244762119.1">
    <property type="nucleotide sequence ID" value="NZ_JALJCJ010000004.1"/>
</dbReference>